<evidence type="ECO:0000256" key="1">
    <source>
        <dbReference type="SAM" id="MobiDB-lite"/>
    </source>
</evidence>
<evidence type="ECO:0000313" key="2">
    <source>
        <dbReference type="EMBL" id="GFO04141.1"/>
    </source>
</evidence>
<accession>A0AAV4ABW7</accession>
<name>A0AAV4ABW7_9GAST</name>
<comment type="caution">
    <text evidence="2">The sequence shown here is derived from an EMBL/GenBank/DDBJ whole genome shotgun (WGS) entry which is preliminary data.</text>
</comment>
<keyword evidence="3" id="KW-1185">Reference proteome</keyword>
<evidence type="ECO:0000313" key="3">
    <source>
        <dbReference type="Proteomes" id="UP000735302"/>
    </source>
</evidence>
<dbReference type="EMBL" id="BLXT01003735">
    <property type="protein sequence ID" value="GFO04141.1"/>
    <property type="molecule type" value="Genomic_DNA"/>
</dbReference>
<feature type="region of interest" description="Disordered" evidence="1">
    <location>
        <begin position="15"/>
        <end position="79"/>
    </location>
</feature>
<organism evidence="2 3">
    <name type="scientific">Plakobranchus ocellatus</name>
    <dbReference type="NCBI Taxonomy" id="259542"/>
    <lineage>
        <taxon>Eukaryota</taxon>
        <taxon>Metazoa</taxon>
        <taxon>Spiralia</taxon>
        <taxon>Lophotrochozoa</taxon>
        <taxon>Mollusca</taxon>
        <taxon>Gastropoda</taxon>
        <taxon>Heterobranchia</taxon>
        <taxon>Euthyneura</taxon>
        <taxon>Panpulmonata</taxon>
        <taxon>Sacoglossa</taxon>
        <taxon>Placobranchoidea</taxon>
        <taxon>Plakobranchidae</taxon>
        <taxon>Plakobranchus</taxon>
    </lineage>
</organism>
<reference evidence="2 3" key="1">
    <citation type="journal article" date="2021" name="Elife">
        <title>Chloroplast acquisition without the gene transfer in kleptoplastic sea slugs, Plakobranchus ocellatus.</title>
        <authorList>
            <person name="Maeda T."/>
            <person name="Takahashi S."/>
            <person name="Yoshida T."/>
            <person name="Shimamura S."/>
            <person name="Takaki Y."/>
            <person name="Nagai Y."/>
            <person name="Toyoda A."/>
            <person name="Suzuki Y."/>
            <person name="Arimoto A."/>
            <person name="Ishii H."/>
            <person name="Satoh N."/>
            <person name="Nishiyama T."/>
            <person name="Hasebe M."/>
            <person name="Maruyama T."/>
            <person name="Minagawa J."/>
            <person name="Obokata J."/>
            <person name="Shigenobu S."/>
        </authorList>
    </citation>
    <scope>NUCLEOTIDE SEQUENCE [LARGE SCALE GENOMIC DNA]</scope>
</reference>
<sequence length="121" mass="14240">MNQLRSWLYGQRSSVSHEIDGSYPSSVPRKDFHDETAPIPGLINEQSNLKKHKTQKNENWQTSRSRPGRRGGHHTQPAGYFEADEWEVLDLDEEFELDEWLPNYNRRRNVLVDTNEFEALD</sequence>
<gene>
    <name evidence="2" type="ORF">PoB_003064600</name>
</gene>
<dbReference type="AlphaFoldDB" id="A0AAV4ABW7"/>
<protein>
    <submittedName>
        <fullName evidence="2">Uncharacterized protein</fullName>
    </submittedName>
</protein>
<dbReference type="Proteomes" id="UP000735302">
    <property type="component" value="Unassembled WGS sequence"/>
</dbReference>
<proteinExistence type="predicted"/>